<organism evidence="2 3">
    <name type="scientific">Tilletia walkeri</name>
    <dbReference type="NCBI Taxonomy" id="117179"/>
    <lineage>
        <taxon>Eukaryota</taxon>
        <taxon>Fungi</taxon>
        <taxon>Dikarya</taxon>
        <taxon>Basidiomycota</taxon>
        <taxon>Ustilaginomycotina</taxon>
        <taxon>Exobasidiomycetes</taxon>
        <taxon>Tilletiales</taxon>
        <taxon>Tilletiaceae</taxon>
        <taxon>Tilletia</taxon>
    </lineage>
</organism>
<feature type="non-terminal residue" evidence="2">
    <location>
        <position position="40"/>
    </location>
</feature>
<dbReference type="AlphaFoldDB" id="A0A8X7T0Z7"/>
<dbReference type="Proteomes" id="UP000078113">
    <property type="component" value="Unassembled WGS sequence"/>
</dbReference>
<evidence type="ECO:0000313" key="3">
    <source>
        <dbReference type="Proteomes" id="UP000078113"/>
    </source>
</evidence>
<name>A0A8X7T0Z7_9BASI</name>
<proteinExistence type="predicted"/>
<evidence type="ECO:0000256" key="1">
    <source>
        <dbReference type="SAM" id="MobiDB-lite"/>
    </source>
</evidence>
<feature type="region of interest" description="Disordered" evidence="1">
    <location>
        <begin position="1"/>
        <end position="23"/>
    </location>
</feature>
<comment type="caution">
    <text evidence="2">The sequence shown here is derived from an EMBL/GenBank/DDBJ whole genome shotgun (WGS) entry which is preliminary data.</text>
</comment>
<sequence>SERQDQGPLPTETTSGWCFKAQGDDAETNQGGLTGSVYRI</sequence>
<accession>A0A8X7T0Z7</accession>
<evidence type="ECO:0000313" key="2">
    <source>
        <dbReference type="EMBL" id="KAE8259339.1"/>
    </source>
</evidence>
<reference evidence="2" key="1">
    <citation type="submission" date="2016-04" db="EMBL/GenBank/DDBJ databases">
        <authorList>
            <person name="Nguyen H.D."/>
            <person name="Samba Siva P."/>
            <person name="Cullis J."/>
            <person name="Levesque C.A."/>
            <person name="Hambleton S."/>
        </authorList>
    </citation>
    <scope>NUCLEOTIDE SEQUENCE</scope>
    <source>
        <strain evidence="2">DAOMC 236422</strain>
    </source>
</reference>
<reference evidence="2" key="2">
    <citation type="journal article" date="2019" name="IMA Fungus">
        <title>Genome sequencing and comparison of five Tilletia species to identify candidate genes for the detection of regulated species infecting wheat.</title>
        <authorList>
            <person name="Nguyen H.D.T."/>
            <person name="Sultana T."/>
            <person name="Kesanakurti P."/>
            <person name="Hambleton S."/>
        </authorList>
    </citation>
    <scope>NUCLEOTIDE SEQUENCE</scope>
    <source>
        <strain evidence="2">DAOMC 236422</strain>
    </source>
</reference>
<gene>
    <name evidence="2" type="ORF">A4X09_0g7816</name>
</gene>
<keyword evidence="3" id="KW-1185">Reference proteome</keyword>
<protein>
    <submittedName>
        <fullName evidence="2">Uncharacterized protein</fullName>
    </submittedName>
</protein>
<dbReference type="EMBL" id="LWDG02001220">
    <property type="protein sequence ID" value="KAE8259339.1"/>
    <property type="molecule type" value="Genomic_DNA"/>
</dbReference>